<sequence>MKNSSHAIQGRTYAGESLEDRQSKRRLQFIEAAYELFGTIGFRQTTMRNLCKQAGLTDRYFYESFQSIEQLLAEVYQREIRHIETAVLTSISENINHASIKTLIEQTLEVFFAVAEKPKTAKIVWFEVLGVSETIDQLYISTIQNFANLFAQLSMNIYPDLKIPNVEVTTIAIGVIGAISQTTSLWYLSHYQTDKQILIRSMSYMIQGTHLLLSQPNMQNIEMDNSNE</sequence>
<organism evidence="4 5">
    <name type="scientific">Acinetobacter sedimenti</name>
    <dbReference type="NCBI Taxonomy" id="2919922"/>
    <lineage>
        <taxon>Bacteria</taxon>
        <taxon>Pseudomonadati</taxon>
        <taxon>Pseudomonadota</taxon>
        <taxon>Gammaproteobacteria</taxon>
        <taxon>Moraxellales</taxon>
        <taxon>Moraxellaceae</taxon>
        <taxon>Acinetobacter</taxon>
    </lineage>
</organism>
<dbReference type="GO" id="GO:0003677">
    <property type="term" value="F:DNA binding"/>
    <property type="evidence" value="ECO:0007669"/>
    <property type="project" value="UniProtKB-UniRule"/>
</dbReference>
<proteinExistence type="predicted"/>
<dbReference type="InterPro" id="IPR050624">
    <property type="entry name" value="HTH-type_Tx_Regulator"/>
</dbReference>
<dbReference type="SUPFAM" id="SSF46689">
    <property type="entry name" value="Homeodomain-like"/>
    <property type="match status" value="1"/>
</dbReference>
<evidence type="ECO:0000256" key="2">
    <source>
        <dbReference type="PROSITE-ProRule" id="PRU00335"/>
    </source>
</evidence>
<evidence type="ECO:0000313" key="5">
    <source>
        <dbReference type="Proteomes" id="UP001139701"/>
    </source>
</evidence>
<dbReference type="Proteomes" id="UP001139701">
    <property type="component" value="Unassembled WGS sequence"/>
</dbReference>
<gene>
    <name evidence="4" type="ORF">MKI79_06720</name>
</gene>
<feature type="domain" description="HTH tetR-type" evidence="3">
    <location>
        <begin position="23"/>
        <end position="83"/>
    </location>
</feature>
<reference evidence="4" key="1">
    <citation type="submission" date="2022-02" db="EMBL/GenBank/DDBJ databases">
        <title>Acinetobacter A3.8 sp. nov., isolated from Sediment (Zhairuo Island).</title>
        <authorList>
            <person name="Zheng K."/>
        </authorList>
    </citation>
    <scope>NUCLEOTIDE SEQUENCE</scope>
    <source>
        <strain evidence="4">A3.8</strain>
    </source>
</reference>
<dbReference type="InterPro" id="IPR009057">
    <property type="entry name" value="Homeodomain-like_sf"/>
</dbReference>
<evidence type="ECO:0000259" key="3">
    <source>
        <dbReference type="PROSITE" id="PS50977"/>
    </source>
</evidence>
<keyword evidence="5" id="KW-1185">Reference proteome</keyword>
<keyword evidence="1 2" id="KW-0238">DNA-binding</keyword>
<dbReference type="Gene3D" id="1.10.357.10">
    <property type="entry name" value="Tetracycline Repressor, domain 2"/>
    <property type="match status" value="1"/>
</dbReference>
<dbReference type="PANTHER" id="PTHR43479:SF11">
    <property type="entry name" value="ACREF_ENVCD OPERON REPRESSOR-RELATED"/>
    <property type="match status" value="1"/>
</dbReference>
<evidence type="ECO:0000313" key="4">
    <source>
        <dbReference type="EMBL" id="MCJ8146595.1"/>
    </source>
</evidence>
<dbReference type="InterPro" id="IPR001647">
    <property type="entry name" value="HTH_TetR"/>
</dbReference>
<protein>
    <submittedName>
        <fullName evidence="4">TetR/AcrR family transcriptional regulator</fullName>
    </submittedName>
</protein>
<dbReference type="EMBL" id="JAKUML010000008">
    <property type="protein sequence ID" value="MCJ8146595.1"/>
    <property type="molecule type" value="Genomic_DNA"/>
</dbReference>
<dbReference type="PROSITE" id="PS50977">
    <property type="entry name" value="HTH_TETR_2"/>
    <property type="match status" value="1"/>
</dbReference>
<dbReference type="RefSeq" id="WP_241571271.1">
    <property type="nucleotide sequence ID" value="NZ_JAKUML010000008.1"/>
</dbReference>
<feature type="DNA-binding region" description="H-T-H motif" evidence="2">
    <location>
        <begin position="46"/>
        <end position="65"/>
    </location>
</feature>
<accession>A0A9X1WX70</accession>
<dbReference type="AlphaFoldDB" id="A0A9X1WX70"/>
<evidence type="ECO:0000256" key="1">
    <source>
        <dbReference type="ARBA" id="ARBA00023125"/>
    </source>
</evidence>
<name>A0A9X1WX70_9GAMM</name>
<dbReference type="Pfam" id="PF00440">
    <property type="entry name" value="TetR_N"/>
    <property type="match status" value="1"/>
</dbReference>
<comment type="caution">
    <text evidence="4">The sequence shown here is derived from an EMBL/GenBank/DDBJ whole genome shotgun (WGS) entry which is preliminary data.</text>
</comment>
<dbReference type="PANTHER" id="PTHR43479">
    <property type="entry name" value="ACREF/ENVCD OPERON REPRESSOR-RELATED"/>
    <property type="match status" value="1"/>
</dbReference>